<dbReference type="PANTHER" id="PTHR30026">
    <property type="entry name" value="OUTER MEMBRANE PROTEIN TOLC"/>
    <property type="match status" value="1"/>
</dbReference>
<evidence type="ECO:0000256" key="8">
    <source>
        <dbReference type="SAM" id="SignalP"/>
    </source>
</evidence>
<dbReference type="AlphaFoldDB" id="A0A7X9P3I2"/>
<evidence type="ECO:0000313" key="9">
    <source>
        <dbReference type="EMBL" id="NME67767.1"/>
    </source>
</evidence>
<protein>
    <submittedName>
        <fullName evidence="9">TolC family protein</fullName>
    </submittedName>
</protein>
<name>A0A7X9P3I2_9BACT</name>
<dbReference type="GO" id="GO:1990281">
    <property type="term" value="C:efflux pump complex"/>
    <property type="evidence" value="ECO:0007669"/>
    <property type="project" value="TreeGrafter"/>
</dbReference>
<keyword evidence="7" id="KW-0998">Cell outer membrane</keyword>
<comment type="similarity">
    <text evidence="2">Belongs to the outer membrane factor (OMF) (TC 1.B.17) family.</text>
</comment>
<organism evidence="9 10">
    <name type="scientific">Flammeovirga aprica JL-4</name>
    <dbReference type="NCBI Taxonomy" id="694437"/>
    <lineage>
        <taxon>Bacteria</taxon>
        <taxon>Pseudomonadati</taxon>
        <taxon>Bacteroidota</taxon>
        <taxon>Cytophagia</taxon>
        <taxon>Cytophagales</taxon>
        <taxon>Flammeovirgaceae</taxon>
        <taxon>Flammeovirga</taxon>
    </lineage>
</organism>
<dbReference type="GO" id="GO:0015288">
    <property type="term" value="F:porin activity"/>
    <property type="evidence" value="ECO:0007669"/>
    <property type="project" value="TreeGrafter"/>
</dbReference>
<evidence type="ECO:0000256" key="7">
    <source>
        <dbReference type="ARBA" id="ARBA00023237"/>
    </source>
</evidence>
<dbReference type="Proteomes" id="UP000576082">
    <property type="component" value="Unassembled WGS sequence"/>
</dbReference>
<dbReference type="Pfam" id="PF02321">
    <property type="entry name" value="OEP"/>
    <property type="match status" value="2"/>
</dbReference>
<dbReference type="SUPFAM" id="SSF56954">
    <property type="entry name" value="Outer membrane efflux proteins (OEP)"/>
    <property type="match status" value="1"/>
</dbReference>
<keyword evidence="3" id="KW-0813">Transport</keyword>
<dbReference type="PANTHER" id="PTHR30026:SF20">
    <property type="entry name" value="OUTER MEMBRANE PROTEIN TOLC"/>
    <property type="match status" value="1"/>
</dbReference>
<keyword evidence="10" id="KW-1185">Reference proteome</keyword>
<feature type="chain" id="PRO_5030827413" evidence="8">
    <location>
        <begin position="21"/>
        <end position="441"/>
    </location>
</feature>
<dbReference type="InterPro" id="IPR003423">
    <property type="entry name" value="OMP_efflux"/>
</dbReference>
<evidence type="ECO:0000256" key="4">
    <source>
        <dbReference type="ARBA" id="ARBA00022452"/>
    </source>
</evidence>
<evidence type="ECO:0000313" key="10">
    <source>
        <dbReference type="Proteomes" id="UP000576082"/>
    </source>
</evidence>
<dbReference type="GO" id="GO:0015562">
    <property type="term" value="F:efflux transmembrane transporter activity"/>
    <property type="evidence" value="ECO:0007669"/>
    <property type="project" value="InterPro"/>
</dbReference>
<gene>
    <name evidence="9" type="ORF">HHU12_07320</name>
</gene>
<reference evidence="9 10" key="1">
    <citation type="submission" date="2020-04" db="EMBL/GenBank/DDBJ databases">
        <title>Flammeovirga sp. SR4, a novel species isolated from seawater.</title>
        <authorList>
            <person name="Wang X."/>
        </authorList>
    </citation>
    <scope>NUCLEOTIDE SEQUENCE [LARGE SCALE GENOMIC DNA]</scope>
    <source>
        <strain evidence="9 10">ATCC 23126</strain>
    </source>
</reference>
<dbReference type="GO" id="GO:0009279">
    <property type="term" value="C:cell outer membrane"/>
    <property type="evidence" value="ECO:0007669"/>
    <property type="project" value="UniProtKB-SubCell"/>
</dbReference>
<dbReference type="RefSeq" id="WP_169656095.1">
    <property type="nucleotide sequence ID" value="NZ_JABANE010000014.1"/>
</dbReference>
<dbReference type="InterPro" id="IPR051906">
    <property type="entry name" value="TolC-like"/>
</dbReference>
<sequence length="441" mass="49803">MKNIFISALLFLFTFSQVTAQEQEEVVAQTITLSLADAIAQGLENNYSIRIEAQNVEIAKTNNTLENAGLFPSLSVNTGWNHQWSQALGSSLGSITPDVKTQFTIFNGFQVWINKAQLEELQHFSEGNAQIVIENTIKDIIVGYYEALLEQNRLEVAQRLAQLSQERYDYTNSQKELGQKVTYDVLQAKVAWFEDRKTALEQKNILQVKLRELNFIMGVPEAEQVFYNLTEDFEAVEKDYILQDLIERLNADNSTLKNQYVNQIIKQKDIELAKAAFMPQVTGNASINYTDQYVVGSGIPNFMVDGINGSVGVTLSLPIYMGGSRRRAKQIATINKQIADIETAQMSHSLNNQMMQVYDTYVLQREILDLAEEQVATAQLNLDMSTERYRNGQINSFNLRDVQIQYLNAQNSRLSAIFNLIATNTEIVRLTGGIVDAYGNQ</sequence>
<comment type="subcellular location">
    <subcellularLocation>
        <location evidence="1">Cell outer membrane</location>
    </subcellularLocation>
</comment>
<feature type="signal peptide" evidence="8">
    <location>
        <begin position="1"/>
        <end position="20"/>
    </location>
</feature>
<keyword evidence="8" id="KW-0732">Signal</keyword>
<evidence type="ECO:0000256" key="1">
    <source>
        <dbReference type="ARBA" id="ARBA00004442"/>
    </source>
</evidence>
<comment type="caution">
    <text evidence="9">The sequence shown here is derived from an EMBL/GenBank/DDBJ whole genome shotgun (WGS) entry which is preliminary data.</text>
</comment>
<keyword evidence="4" id="KW-1134">Transmembrane beta strand</keyword>
<evidence type="ECO:0000256" key="5">
    <source>
        <dbReference type="ARBA" id="ARBA00022692"/>
    </source>
</evidence>
<evidence type="ECO:0000256" key="2">
    <source>
        <dbReference type="ARBA" id="ARBA00007613"/>
    </source>
</evidence>
<keyword evidence="5" id="KW-0812">Transmembrane</keyword>
<dbReference type="EMBL" id="JABANE010000014">
    <property type="protein sequence ID" value="NME67767.1"/>
    <property type="molecule type" value="Genomic_DNA"/>
</dbReference>
<evidence type="ECO:0000256" key="6">
    <source>
        <dbReference type="ARBA" id="ARBA00023136"/>
    </source>
</evidence>
<keyword evidence="6" id="KW-0472">Membrane</keyword>
<accession>A0A7X9P3I2</accession>
<proteinExistence type="inferred from homology"/>
<evidence type="ECO:0000256" key="3">
    <source>
        <dbReference type="ARBA" id="ARBA00022448"/>
    </source>
</evidence>
<dbReference type="Gene3D" id="1.20.1600.10">
    <property type="entry name" value="Outer membrane efflux proteins (OEP)"/>
    <property type="match status" value="1"/>
</dbReference>